<name>A0A1S1HGE4_9SPHN</name>
<dbReference type="OrthoDB" id="7593251at2"/>
<dbReference type="AlphaFoldDB" id="A0A1S1HGE4"/>
<dbReference type="RefSeq" id="WP_070934379.1">
    <property type="nucleotide sequence ID" value="NZ_MIPT01000001.1"/>
</dbReference>
<accession>A0A1S1HGE4</accession>
<sequence>MDRRWREVTIQIPDLASFDDEALERHFPERDGRWSAQTRTALGTFGVDKLDLDENWASVWPGWECPACRRKKPELFRLTGNGVLLARLDIHHDHLEDVLKERLRTRTASDWINHVRPEVRHFEKLGSKLFARFAPSLVCIDCNAADGRVKNRWKQIPKDFSFRPSEIGQFVKVRPNAEHVVDEAVALQIFEAEREDFLKRGRFIDMFFDIITQGEMPQERGNLPLAGAPSPLGMMAYLHNAIRWSDREQYGEISRDLDAFTLRSVSRAGVASNGAKRKPQQVKIPSPEEIAAHDGGGAPNLWNSVDSGWRCPACRRAKAEIIRTSNNAKRKWSGKLLWHHEFILVDGYDDDEHREWIDRHDELLICGDCANILPAVKQREPSLSRSDVLFQLRDMRAVATVAPHQPHQIDWDQAKQRTTDSVALHELTGPYWDHYHAAVGCRARYRDYLACYENNERCAWGRLRSHYINNEVVDPNEVDKHLHFLMAEAERIGHEDRYGKRAEPQTEDAQP</sequence>
<keyword evidence="2" id="KW-1185">Reference proteome</keyword>
<dbReference type="Proteomes" id="UP000179467">
    <property type="component" value="Unassembled WGS sequence"/>
</dbReference>
<gene>
    <name evidence="1" type="ORF">BHE75_03123</name>
</gene>
<dbReference type="EMBL" id="MIPT01000001">
    <property type="protein sequence ID" value="OHT21118.1"/>
    <property type="molecule type" value="Genomic_DNA"/>
</dbReference>
<organism evidence="1 2">
    <name type="scientific">Edaphosphingomonas haloaromaticamans</name>
    <dbReference type="NCBI Taxonomy" id="653954"/>
    <lineage>
        <taxon>Bacteria</taxon>
        <taxon>Pseudomonadati</taxon>
        <taxon>Pseudomonadota</taxon>
        <taxon>Alphaproteobacteria</taxon>
        <taxon>Sphingomonadales</taxon>
        <taxon>Rhizorhabdaceae</taxon>
        <taxon>Edaphosphingomonas</taxon>
    </lineage>
</organism>
<evidence type="ECO:0000313" key="1">
    <source>
        <dbReference type="EMBL" id="OHT21118.1"/>
    </source>
</evidence>
<reference evidence="1 2" key="1">
    <citation type="submission" date="2016-09" db="EMBL/GenBank/DDBJ databases">
        <title>Metabolic pathway, cell adaptation mechanisms and a novel monoxygenase revealed through proteogenomic-transcription analysis of a Sphingomonas haloaromaticamans strain degrading the fungicide ortho-phenylphenol.</title>
        <authorList>
            <person name="Perruchon C."/>
            <person name="Papadopoulou E.S."/>
            <person name="Rousidou C."/>
            <person name="Vasileiadis S."/>
            <person name="Tanou G."/>
            <person name="Amoutzias G."/>
            <person name="Molassiotis A."/>
            <person name="Karpouzas D.G."/>
        </authorList>
    </citation>
    <scope>NUCLEOTIDE SEQUENCE [LARGE SCALE GENOMIC DNA]</scope>
    <source>
        <strain evidence="1 2">P3</strain>
    </source>
</reference>
<protein>
    <submittedName>
        <fullName evidence="1">Uncharacterized protein</fullName>
    </submittedName>
</protein>
<comment type="caution">
    <text evidence="1">The sequence shown here is derived from an EMBL/GenBank/DDBJ whole genome shotgun (WGS) entry which is preliminary data.</text>
</comment>
<evidence type="ECO:0000313" key="2">
    <source>
        <dbReference type="Proteomes" id="UP000179467"/>
    </source>
</evidence>
<proteinExistence type="predicted"/>